<sequence length="209" mass="22668">MQEPERLTDGHASRDCHRRCGRICVRCLDRIDGGLRTLLDLYRESDQALVPGAPVLRERVSGSRATVGIVLDERVLALRARAGEVMASWARLVVDERTGARPAGRGVPALVGFLRGQLPWFAGHPAGVDLDEELAELRTDFRHLLGPGPVRRFALGPCTRPGCAGTLHGILPADGGDRVPDQVTCDTGHALPPRQWLLVAGRIREVATT</sequence>
<evidence type="ECO:0000313" key="1">
    <source>
        <dbReference type="EMBL" id="XDQ43761.1"/>
    </source>
</evidence>
<protein>
    <submittedName>
        <fullName evidence="1">OvmZ protein</fullName>
    </submittedName>
</protein>
<reference evidence="1" key="1">
    <citation type="submission" date="2024-07" db="EMBL/GenBank/DDBJ databases">
        <authorList>
            <person name="Yu S.T."/>
        </authorList>
    </citation>
    <scope>NUCLEOTIDE SEQUENCE</scope>
    <source>
        <strain evidence="1">R39</strain>
    </source>
</reference>
<accession>A0AB39QN10</accession>
<proteinExistence type="predicted"/>
<dbReference type="AlphaFoldDB" id="A0AB39QN10"/>
<dbReference type="EMBL" id="CP163441">
    <property type="protein sequence ID" value="XDQ43761.1"/>
    <property type="molecule type" value="Genomic_DNA"/>
</dbReference>
<dbReference type="RefSeq" id="WP_369222814.1">
    <property type="nucleotide sequence ID" value="NZ_CP163441.1"/>
</dbReference>
<gene>
    <name evidence="1" type="ORF">AB5J52_16650</name>
</gene>
<organism evidence="1">
    <name type="scientific">Streptomyces sp. R39</name>
    <dbReference type="NCBI Taxonomy" id="3238631"/>
    <lineage>
        <taxon>Bacteria</taxon>
        <taxon>Bacillati</taxon>
        <taxon>Actinomycetota</taxon>
        <taxon>Actinomycetes</taxon>
        <taxon>Kitasatosporales</taxon>
        <taxon>Streptomycetaceae</taxon>
        <taxon>Streptomyces</taxon>
    </lineage>
</organism>
<name>A0AB39QN10_9ACTN</name>